<evidence type="ECO:0000256" key="3">
    <source>
        <dbReference type="ARBA" id="ARBA00022448"/>
    </source>
</evidence>
<comment type="similarity">
    <text evidence="2">Belongs to the binding-protein-dependent transport system permease family. HisMQ subfamily.</text>
</comment>
<dbReference type="GO" id="GO:0022857">
    <property type="term" value="F:transmembrane transporter activity"/>
    <property type="evidence" value="ECO:0007669"/>
    <property type="project" value="InterPro"/>
</dbReference>
<name>A0A9D2NHU3_9FIRM</name>
<evidence type="ECO:0000256" key="2">
    <source>
        <dbReference type="ARBA" id="ARBA00010072"/>
    </source>
</evidence>
<keyword evidence="5 9" id="KW-0812">Transmembrane</keyword>
<evidence type="ECO:0000256" key="4">
    <source>
        <dbReference type="ARBA" id="ARBA00022475"/>
    </source>
</evidence>
<dbReference type="NCBIfam" id="TIGR01726">
    <property type="entry name" value="HEQRo_perm_3TM"/>
    <property type="match status" value="1"/>
</dbReference>
<dbReference type="CDD" id="cd06261">
    <property type="entry name" value="TM_PBP2"/>
    <property type="match status" value="1"/>
</dbReference>
<evidence type="ECO:0000256" key="7">
    <source>
        <dbReference type="ARBA" id="ARBA00022989"/>
    </source>
</evidence>
<dbReference type="GO" id="GO:0006865">
    <property type="term" value="P:amino acid transport"/>
    <property type="evidence" value="ECO:0007669"/>
    <property type="project" value="UniProtKB-KW"/>
</dbReference>
<evidence type="ECO:0000313" key="12">
    <source>
        <dbReference type="Proteomes" id="UP000823891"/>
    </source>
</evidence>
<keyword evidence="3 9" id="KW-0813">Transport</keyword>
<gene>
    <name evidence="11" type="ORF">H9761_19045</name>
</gene>
<evidence type="ECO:0000256" key="6">
    <source>
        <dbReference type="ARBA" id="ARBA00022970"/>
    </source>
</evidence>
<dbReference type="InterPro" id="IPR000515">
    <property type="entry name" value="MetI-like"/>
</dbReference>
<dbReference type="Proteomes" id="UP000823891">
    <property type="component" value="Unassembled WGS sequence"/>
</dbReference>
<dbReference type="PANTHER" id="PTHR30614">
    <property type="entry name" value="MEMBRANE COMPONENT OF AMINO ACID ABC TRANSPORTER"/>
    <property type="match status" value="1"/>
</dbReference>
<keyword evidence="7 9" id="KW-1133">Transmembrane helix</keyword>
<protein>
    <submittedName>
        <fullName evidence="11">Amino acid ABC transporter permease</fullName>
    </submittedName>
</protein>
<dbReference type="Pfam" id="PF00528">
    <property type="entry name" value="BPD_transp_1"/>
    <property type="match status" value="1"/>
</dbReference>
<feature type="transmembrane region" description="Helical" evidence="9">
    <location>
        <begin position="216"/>
        <end position="238"/>
    </location>
</feature>
<dbReference type="AlphaFoldDB" id="A0A9D2NHU3"/>
<evidence type="ECO:0000256" key="9">
    <source>
        <dbReference type="RuleBase" id="RU363032"/>
    </source>
</evidence>
<dbReference type="GO" id="GO:0043190">
    <property type="term" value="C:ATP-binding cassette (ABC) transporter complex"/>
    <property type="evidence" value="ECO:0007669"/>
    <property type="project" value="InterPro"/>
</dbReference>
<organism evidence="11 12">
    <name type="scientific">Candidatus Eisenbergiella merdavium</name>
    <dbReference type="NCBI Taxonomy" id="2838551"/>
    <lineage>
        <taxon>Bacteria</taxon>
        <taxon>Bacillati</taxon>
        <taxon>Bacillota</taxon>
        <taxon>Clostridia</taxon>
        <taxon>Lachnospirales</taxon>
        <taxon>Lachnospiraceae</taxon>
        <taxon>Eisenbergiella</taxon>
    </lineage>
</organism>
<comment type="subcellular location">
    <subcellularLocation>
        <location evidence="1 9">Cell membrane</location>
        <topology evidence="1 9">Multi-pass membrane protein</topology>
    </subcellularLocation>
</comment>
<dbReference type="PANTHER" id="PTHR30614:SF20">
    <property type="entry name" value="GLUTAMINE TRANSPORT SYSTEM PERMEASE PROTEIN GLNP"/>
    <property type="match status" value="1"/>
</dbReference>
<evidence type="ECO:0000259" key="10">
    <source>
        <dbReference type="PROSITE" id="PS50928"/>
    </source>
</evidence>
<dbReference type="InterPro" id="IPR043429">
    <property type="entry name" value="ArtM/GltK/GlnP/TcyL/YhdX-like"/>
</dbReference>
<evidence type="ECO:0000313" key="11">
    <source>
        <dbReference type="EMBL" id="HJC25762.1"/>
    </source>
</evidence>
<dbReference type="FunFam" id="1.10.3720.10:FF:000033">
    <property type="entry name" value="Polar amino acid ABC transporter permease"/>
    <property type="match status" value="1"/>
</dbReference>
<keyword evidence="6" id="KW-0029">Amino-acid transport</keyword>
<evidence type="ECO:0000256" key="8">
    <source>
        <dbReference type="ARBA" id="ARBA00023136"/>
    </source>
</evidence>
<dbReference type="Gene3D" id="1.10.3720.10">
    <property type="entry name" value="MetI-like"/>
    <property type="match status" value="1"/>
</dbReference>
<reference evidence="11" key="2">
    <citation type="submission" date="2021-04" db="EMBL/GenBank/DDBJ databases">
        <authorList>
            <person name="Gilroy R."/>
        </authorList>
    </citation>
    <scope>NUCLEOTIDE SEQUENCE</scope>
    <source>
        <strain evidence="11">USAMLcec2-132</strain>
    </source>
</reference>
<dbReference type="InterPro" id="IPR035906">
    <property type="entry name" value="MetI-like_sf"/>
</dbReference>
<feature type="transmembrane region" description="Helical" evidence="9">
    <location>
        <begin position="29"/>
        <end position="53"/>
    </location>
</feature>
<comment type="caution">
    <text evidence="11">The sequence shown here is derived from an EMBL/GenBank/DDBJ whole genome shotgun (WGS) entry which is preliminary data.</text>
</comment>
<keyword evidence="4" id="KW-1003">Cell membrane</keyword>
<dbReference type="EMBL" id="DWWS01000071">
    <property type="protein sequence ID" value="HJC25762.1"/>
    <property type="molecule type" value="Genomic_DNA"/>
</dbReference>
<dbReference type="PROSITE" id="PS50928">
    <property type="entry name" value="ABC_TM1"/>
    <property type="match status" value="1"/>
</dbReference>
<reference evidence="11" key="1">
    <citation type="journal article" date="2021" name="PeerJ">
        <title>Extensive microbial diversity within the chicken gut microbiome revealed by metagenomics and culture.</title>
        <authorList>
            <person name="Gilroy R."/>
            <person name="Ravi A."/>
            <person name="Getino M."/>
            <person name="Pursley I."/>
            <person name="Horton D.L."/>
            <person name="Alikhan N.F."/>
            <person name="Baker D."/>
            <person name="Gharbi K."/>
            <person name="Hall N."/>
            <person name="Watson M."/>
            <person name="Adriaenssens E.M."/>
            <person name="Foster-Nyarko E."/>
            <person name="Jarju S."/>
            <person name="Secka A."/>
            <person name="Antonio M."/>
            <person name="Oren A."/>
            <person name="Chaudhuri R.R."/>
            <person name="La Ragione R."/>
            <person name="Hildebrand F."/>
            <person name="Pallen M.J."/>
        </authorList>
    </citation>
    <scope>NUCLEOTIDE SEQUENCE</scope>
    <source>
        <strain evidence="11">USAMLcec2-132</strain>
    </source>
</reference>
<evidence type="ECO:0000256" key="1">
    <source>
        <dbReference type="ARBA" id="ARBA00004651"/>
    </source>
</evidence>
<dbReference type="SUPFAM" id="SSF161098">
    <property type="entry name" value="MetI-like"/>
    <property type="match status" value="1"/>
</dbReference>
<feature type="transmembrane region" description="Helical" evidence="9">
    <location>
        <begin position="123"/>
        <end position="145"/>
    </location>
</feature>
<dbReference type="InterPro" id="IPR010065">
    <property type="entry name" value="AA_ABC_transptr_permease_3TM"/>
</dbReference>
<accession>A0A9D2NHU3</accession>
<sequence>MQSFKDQFYLNFIKDDRWQYLTNGLKTTLLITFFAVILGLVLGFLAAIVRSSAVRGGIKRPPHMKEKGVWLRKLAGYYLFKLVDLICQIYLTVIRGTPTMIQLLIMYYVIFGSVNIDKRIVAVLAFGINSGAYVAEIVRSGIMAIDIGQFEAGRSLGLGYAATMWHIILPQAFKNVLPALGNELIVLLKETSISGYIALTDLTHGGNVIRSQTYSAFMPLIAVALIYLAIVSLLAAGVSRLERRLRTSER</sequence>
<feature type="transmembrane region" description="Helical" evidence="9">
    <location>
        <begin position="99"/>
        <end position="116"/>
    </location>
</feature>
<proteinExistence type="inferred from homology"/>
<keyword evidence="8 9" id="KW-0472">Membrane</keyword>
<evidence type="ECO:0000256" key="5">
    <source>
        <dbReference type="ARBA" id="ARBA00022692"/>
    </source>
</evidence>
<feature type="domain" description="ABC transmembrane type-1" evidence="10">
    <location>
        <begin position="25"/>
        <end position="238"/>
    </location>
</feature>